<feature type="non-terminal residue" evidence="1">
    <location>
        <position position="156"/>
    </location>
</feature>
<evidence type="ECO:0000313" key="1">
    <source>
        <dbReference type="EMBL" id="CAI2199705.1"/>
    </source>
</evidence>
<evidence type="ECO:0000313" key="2">
    <source>
        <dbReference type="Proteomes" id="UP001153678"/>
    </source>
</evidence>
<comment type="caution">
    <text evidence="1">The sequence shown here is derived from an EMBL/GenBank/DDBJ whole genome shotgun (WGS) entry which is preliminary data.</text>
</comment>
<feature type="non-terminal residue" evidence="1">
    <location>
        <position position="1"/>
    </location>
</feature>
<accession>A0A9W4XBI7</accession>
<protein>
    <submittedName>
        <fullName evidence="1">9417_t:CDS:1</fullName>
    </submittedName>
</protein>
<name>A0A9W4XBI7_9GLOM</name>
<dbReference type="EMBL" id="CAMKVN010022096">
    <property type="protein sequence ID" value="CAI2199705.1"/>
    <property type="molecule type" value="Genomic_DNA"/>
</dbReference>
<dbReference type="OrthoDB" id="2396949at2759"/>
<reference evidence="1" key="1">
    <citation type="submission" date="2022-08" db="EMBL/GenBank/DDBJ databases">
        <authorList>
            <person name="Kallberg Y."/>
            <person name="Tangrot J."/>
            <person name="Rosling A."/>
        </authorList>
    </citation>
    <scope>NUCLEOTIDE SEQUENCE</scope>
    <source>
        <strain evidence="1">Wild A</strain>
    </source>
</reference>
<proteinExistence type="predicted"/>
<sequence>LRIKEYHGKSDPVEKAHDFSNVKESWSNVDLVAYTSTLKIGVSCTNPKRTNRSIMGSIYVGEIPFPATIWLENVVKVNSATVKAEEILEITNAIILDHETAELLENKPRKALEEIRSLDWRHIVECYQIPPELLTEDFISEYRNYNHMKWFRAYRQ</sequence>
<organism evidence="1 2">
    <name type="scientific">Funneliformis geosporum</name>
    <dbReference type="NCBI Taxonomy" id="1117311"/>
    <lineage>
        <taxon>Eukaryota</taxon>
        <taxon>Fungi</taxon>
        <taxon>Fungi incertae sedis</taxon>
        <taxon>Mucoromycota</taxon>
        <taxon>Glomeromycotina</taxon>
        <taxon>Glomeromycetes</taxon>
        <taxon>Glomerales</taxon>
        <taxon>Glomeraceae</taxon>
        <taxon>Funneliformis</taxon>
    </lineage>
</organism>
<dbReference type="Proteomes" id="UP001153678">
    <property type="component" value="Unassembled WGS sequence"/>
</dbReference>
<gene>
    <name evidence="1" type="ORF">FWILDA_LOCUS19207</name>
</gene>
<keyword evidence="2" id="KW-1185">Reference proteome</keyword>
<dbReference type="AlphaFoldDB" id="A0A9W4XBI7"/>